<dbReference type="NCBIfam" id="TIGR04219">
    <property type="entry name" value="OMP_w_GlyGly"/>
    <property type="match status" value="1"/>
</dbReference>
<evidence type="ECO:0000313" key="3">
    <source>
        <dbReference type="Proteomes" id="UP000614272"/>
    </source>
</evidence>
<feature type="signal peptide" evidence="1">
    <location>
        <begin position="1"/>
        <end position="21"/>
    </location>
</feature>
<organism evidence="2 3">
    <name type="scientific">Lacimicrobium alkaliphilum</name>
    <dbReference type="NCBI Taxonomy" id="1526571"/>
    <lineage>
        <taxon>Bacteria</taxon>
        <taxon>Pseudomonadati</taxon>
        <taxon>Pseudomonadota</taxon>
        <taxon>Gammaproteobacteria</taxon>
        <taxon>Alteromonadales</taxon>
        <taxon>Alteromonadaceae</taxon>
        <taxon>Lacimicrobium</taxon>
    </lineage>
</organism>
<gene>
    <name evidence="2" type="ORF">GCM10011357_30020</name>
</gene>
<sequence>MYKKYLTGAVLGASLLVPVQADTLLGLYVGAQAWHSDVSGGFANGSTVTDFDFDKETNSNLYVALEHPVPLLPNIKIRRQNLNISGATTLDQDFTFAGQTYVQTRSLASDGYLDSTDYVVYYEVFDNDLLSLDLGLNAKDFDGQISVRDVDDTSITSAQSFRGIVPLLYSRVQIGTPVGGLGFTAEGSFLAIDDSSLYDYQAAVTYQWLDNLAVDLTFQLGYRVLQLELDDVDDLYTDMEFKGPFAGVEVHF</sequence>
<dbReference type="Proteomes" id="UP000614272">
    <property type="component" value="Unassembled WGS sequence"/>
</dbReference>
<keyword evidence="3" id="KW-1185">Reference proteome</keyword>
<evidence type="ECO:0000313" key="2">
    <source>
        <dbReference type="EMBL" id="GGD72959.1"/>
    </source>
</evidence>
<name>A0ABQ1RMK9_9ALTE</name>
<evidence type="ECO:0000256" key="1">
    <source>
        <dbReference type="SAM" id="SignalP"/>
    </source>
</evidence>
<protein>
    <submittedName>
        <fullName evidence="2">Membrane protein</fullName>
    </submittedName>
</protein>
<dbReference type="InterPro" id="IPR026387">
    <property type="entry name" value="OMP_w_GlyGly"/>
</dbReference>
<feature type="chain" id="PRO_5047322096" evidence="1">
    <location>
        <begin position="22"/>
        <end position="252"/>
    </location>
</feature>
<keyword evidence="1" id="KW-0732">Signal</keyword>
<dbReference type="EMBL" id="BMGJ01000013">
    <property type="protein sequence ID" value="GGD72959.1"/>
    <property type="molecule type" value="Genomic_DNA"/>
</dbReference>
<dbReference type="RefSeq" id="WP_099036328.1">
    <property type="nucleotide sequence ID" value="NZ_BMGJ01000013.1"/>
</dbReference>
<reference evidence="3" key="1">
    <citation type="journal article" date="2019" name="Int. J. Syst. Evol. Microbiol.">
        <title>The Global Catalogue of Microorganisms (GCM) 10K type strain sequencing project: providing services to taxonomists for standard genome sequencing and annotation.</title>
        <authorList>
            <consortium name="The Broad Institute Genomics Platform"/>
            <consortium name="The Broad Institute Genome Sequencing Center for Infectious Disease"/>
            <person name="Wu L."/>
            <person name="Ma J."/>
        </authorList>
    </citation>
    <scope>NUCLEOTIDE SEQUENCE [LARGE SCALE GENOMIC DNA]</scope>
    <source>
        <strain evidence="3">CGMCC 1.12923</strain>
    </source>
</reference>
<accession>A0ABQ1RMK9</accession>
<proteinExistence type="predicted"/>
<comment type="caution">
    <text evidence="2">The sequence shown here is derived from an EMBL/GenBank/DDBJ whole genome shotgun (WGS) entry which is preliminary data.</text>
</comment>